<organism evidence="3 4">
    <name type="scientific">Gluconacetobacter johannae</name>
    <dbReference type="NCBI Taxonomy" id="112140"/>
    <lineage>
        <taxon>Bacteria</taxon>
        <taxon>Pseudomonadati</taxon>
        <taxon>Pseudomonadota</taxon>
        <taxon>Alphaproteobacteria</taxon>
        <taxon>Acetobacterales</taxon>
        <taxon>Acetobacteraceae</taxon>
        <taxon>Gluconacetobacter</taxon>
    </lineage>
</organism>
<dbReference type="PANTHER" id="PTHR34406">
    <property type="entry name" value="PROTEIN YCEI"/>
    <property type="match status" value="1"/>
</dbReference>
<keyword evidence="4" id="KW-1185">Reference proteome</keyword>
<dbReference type="Gene3D" id="2.40.128.110">
    <property type="entry name" value="Lipid/polyisoprenoid-binding, YceI-like"/>
    <property type="match status" value="1"/>
</dbReference>
<dbReference type="RefSeq" id="WP_182941305.1">
    <property type="nucleotide sequence ID" value="NZ_JABEQH010000003.1"/>
</dbReference>
<feature type="domain" description="Lipid/polyisoprenoid-binding YceI-like" evidence="2">
    <location>
        <begin position="38"/>
        <end position="202"/>
    </location>
</feature>
<reference evidence="3 4" key="1">
    <citation type="submission" date="2020-04" db="EMBL/GenBank/DDBJ databases">
        <title>Description of novel Gluconacetobacter.</title>
        <authorList>
            <person name="Sombolestani A."/>
        </authorList>
    </citation>
    <scope>NUCLEOTIDE SEQUENCE [LARGE SCALE GENOMIC DNA]</scope>
    <source>
        <strain evidence="3 4">LMG 21312</strain>
    </source>
</reference>
<dbReference type="EMBL" id="JABEQH010000003">
    <property type="protein sequence ID" value="MBB2174988.1"/>
    <property type="molecule type" value="Genomic_DNA"/>
</dbReference>
<evidence type="ECO:0000256" key="1">
    <source>
        <dbReference type="SAM" id="SignalP"/>
    </source>
</evidence>
<accession>A0A7W4P4F5</accession>
<dbReference type="InterPro" id="IPR007372">
    <property type="entry name" value="Lipid/polyisoprenoid-bd_YceI"/>
</dbReference>
<dbReference type="AlphaFoldDB" id="A0A7W4P4F5"/>
<proteinExistence type="predicted"/>
<sequence>MTRTLATTAAVAAILVAIAGQPVSAQAVTAPADVQGGSYQVEPAHTQVGFSLLHFGFTTYSGVFSNVSGTLTLDPKTPSASTLNVTIPIASVQTTSAKLDEELKGAQWFDAASFANATFTSTKVSVTGKGRATVTGTLTLHGISRPETLKVRFIGAGVNPLDKKYTVGFEATGTINRSDFGVKMYVPYVSDAVELRIAGAFERQD</sequence>
<keyword evidence="1" id="KW-0732">Signal</keyword>
<evidence type="ECO:0000313" key="4">
    <source>
        <dbReference type="Proteomes" id="UP000561066"/>
    </source>
</evidence>
<name>A0A7W4P4F5_9PROT</name>
<dbReference type="PANTHER" id="PTHR34406:SF1">
    <property type="entry name" value="PROTEIN YCEI"/>
    <property type="match status" value="1"/>
</dbReference>
<feature type="chain" id="PRO_5030626083" evidence="1">
    <location>
        <begin position="28"/>
        <end position="205"/>
    </location>
</feature>
<evidence type="ECO:0000313" key="3">
    <source>
        <dbReference type="EMBL" id="MBB2174988.1"/>
    </source>
</evidence>
<dbReference type="SUPFAM" id="SSF101874">
    <property type="entry name" value="YceI-like"/>
    <property type="match status" value="1"/>
</dbReference>
<dbReference type="Pfam" id="PF04264">
    <property type="entry name" value="YceI"/>
    <property type="match status" value="1"/>
</dbReference>
<dbReference type="Proteomes" id="UP000561066">
    <property type="component" value="Unassembled WGS sequence"/>
</dbReference>
<gene>
    <name evidence="3" type="ORF">HLH21_03485</name>
</gene>
<evidence type="ECO:0000259" key="2">
    <source>
        <dbReference type="SMART" id="SM00867"/>
    </source>
</evidence>
<dbReference type="InterPro" id="IPR036761">
    <property type="entry name" value="TTHA0802/YceI-like_sf"/>
</dbReference>
<dbReference type="SMART" id="SM00867">
    <property type="entry name" value="YceI"/>
    <property type="match status" value="1"/>
</dbReference>
<protein>
    <submittedName>
        <fullName evidence="3">Polyisoprenoid-binding protein</fullName>
    </submittedName>
</protein>
<feature type="signal peptide" evidence="1">
    <location>
        <begin position="1"/>
        <end position="27"/>
    </location>
</feature>
<comment type="caution">
    <text evidence="3">The sequence shown here is derived from an EMBL/GenBank/DDBJ whole genome shotgun (WGS) entry which is preliminary data.</text>
</comment>